<dbReference type="InterPro" id="IPR024078">
    <property type="entry name" value="LmbE-like_dom_sf"/>
</dbReference>
<dbReference type="RefSeq" id="WP_243726649.1">
    <property type="nucleotide sequence ID" value="NZ_SLWS01000001.1"/>
</dbReference>
<protein>
    <submittedName>
        <fullName evidence="2">LmbE family N-acetylglucosaminyl deacetylase</fullName>
    </submittedName>
</protein>
<evidence type="ECO:0000256" key="1">
    <source>
        <dbReference type="ARBA" id="ARBA00022833"/>
    </source>
</evidence>
<keyword evidence="1" id="KW-0862">Zinc</keyword>
<name>A0A4R2K1B2_9PSEU</name>
<proteinExistence type="predicted"/>
<dbReference type="SUPFAM" id="SSF102588">
    <property type="entry name" value="LmbE-like"/>
    <property type="match status" value="1"/>
</dbReference>
<dbReference type="Pfam" id="PF02585">
    <property type="entry name" value="PIG-L"/>
    <property type="match status" value="1"/>
</dbReference>
<dbReference type="AlphaFoldDB" id="A0A4R2K1B2"/>
<organism evidence="2 3">
    <name type="scientific">Actinocrispum wychmicini</name>
    <dbReference type="NCBI Taxonomy" id="1213861"/>
    <lineage>
        <taxon>Bacteria</taxon>
        <taxon>Bacillati</taxon>
        <taxon>Actinomycetota</taxon>
        <taxon>Actinomycetes</taxon>
        <taxon>Pseudonocardiales</taxon>
        <taxon>Pseudonocardiaceae</taxon>
        <taxon>Actinocrispum</taxon>
    </lineage>
</organism>
<dbReference type="GO" id="GO:0016137">
    <property type="term" value="P:glycoside metabolic process"/>
    <property type="evidence" value="ECO:0007669"/>
    <property type="project" value="UniProtKB-ARBA"/>
</dbReference>
<dbReference type="GO" id="GO:0016811">
    <property type="term" value="F:hydrolase activity, acting on carbon-nitrogen (but not peptide) bonds, in linear amides"/>
    <property type="evidence" value="ECO:0007669"/>
    <property type="project" value="TreeGrafter"/>
</dbReference>
<gene>
    <name evidence="2" type="ORF">EV192_1011244</name>
</gene>
<sequence length="237" mass="25324">MSTGTALVVTAHPDDVDFGAGGTVARWTDAGIKVSYCVCTRGEASGPAGADRGATAERRMAEQRAAAAVLGVQDVTFLTHPDGAVVASLQLREDISRVIREVRPDRVLTWSPEINWDRIVTSHPDHRAVGEATVAAVYPDARNPHAFPELLDDEGLEPWSVQELWISDAPAHLPNHVVDVTDTFARKIQALRSHVSQVGAWASLEDDLRAGFGAVAGKHGLGAGRLGEEFQVVTLPS</sequence>
<comment type="caution">
    <text evidence="2">The sequence shown here is derived from an EMBL/GenBank/DDBJ whole genome shotgun (WGS) entry which is preliminary data.</text>
</comment>
<evidence type="ECO:0000313" key="3">
    <source>
        <dbReference type="Proteomes" id="UP000295680"/>
    </source>
</evidence>
<dbReference type="PANTHER" id="PTHR12993">
    <property type="entry name" value="N-ACETYLGLUCOSAMINYL-PHOSPHATIDYLINOSITOL DE-N-ACETYLASE-RELATED"/>
    <property type="match status" value="1"/>
</dbReference>
<dbReference type="PANTHER" id="PTHR12993:SF28">
    <property type="entry name" value="LMBE FAMILY PROTEIN"/>
    <property type="match status" value="1"/>
</dbReference>
<dbReference type="Proteomes" id="UP000295680">
    <property type="component" value="Unassembled WGS sequence"/>
</dbReference>
<dbReference type="Gene3D" id="3.40.50.10320">
    <property type="entry name" value="LmbE-like"/>
    <property type="match status" value="1"/>
</dbReference>
<evidence type="ECO:0000313" key="2">
    <source>
        <dbReference type="EMBL" id="TCO65452.1"/>
    </source>
</evidence>
<keyword evidence="3" id="KW-1185">Reference proteome</keyword>
<accession>A0A4R2K1B2</accession>
<dbReference type="InterPro" id="IPR003737">
    <property type="entry name" value="GlcNAc_PI_deacetylase-related"/>
</dbReference>
<reference evidence="2 3" key="1">
    <citation type="submission" date="2019-03" db="EMBL/GenBank/DDBJ databases">
        <title>Genomic Encyclopedia of Type Strains, Phase IV (KMG-IV): sequencing the most valuable type-strain genomes for metagenomic binning, comparative biology and taxonomic classification.</title>
        <authorList>
            <person name="Goeker M."/>
        </authorList>
    </citation>
    <scope>NUCLEOTIDE SEQUENCE [LARGE SCALE GENOMIC DNA]</scope>
    <source>
        <strain evidence="2 3">DSM 45934</strain>
    </source>
</reference>
<dbReference type="EMBL" id="SLWS01000001">
    <property type="protein sequence ID" value="TCO65452.1"/>
    <property type="molecule type" value="Genomic_DNA"/>
</dbReference>